<dbReference type="Pfam" id="PF10502">
    <property type="entry name" value="Peptidase_S26"/>
    <property type="match status" value="1"/>
</dbReference>
<evidence type="ECO:0000313" key="14">
    <source>
        <dbReference type="EMBL" id="PYZ93993.1"/>
    </source>
</evidence>
<feature type="domain" description="Peptidase S26" evidence="13">
    <location>
        <begin position="25"/>
        <end position="188"/>
    </location>
</feature>
<dbReference type="SUPFAM" id="SSF51306">
    <property type="entry name" value="LexA/Signal peptidase"/>
    <property type="match status" value="1"/>
</dbReference>
<comment type="subcellular location">
    <subcellularLocation>
        <location evidence="2">Cell membrane</location>
        <topology evidence="2">Single-pass type II membrane protein</topology>
    </subcellularLocation>
    <subcellularLocation>
        <location evidence="12">Membrane</location>
        <topology evidence="12">Single-pass type II membrane protein</topology>
    </subcellularLocation>
</comment>
<dbReference type="PRINTS" id="PR00727">
    <property type="entry name" value="LEADERPTASE"/>
</dbReference>
<dbReference type="EC" id="3.4.21.89" evidence="4 12"/>
<evidence type="ECO:0000256" key="9">
    <source>
        <dbReference type="ARBA" id="ARBA00022989"/>
    </source>
</evidence>
<dbReference type="Proteomes" id="UP000248214">
    <property type="component" value="Unassembled WGS sequence"/>
</dbReference>
<dbReference type="PROSITE" id="PS00761">
    <property type="entry name" value="SPASE_I_3"/>
    <property type="match status" value="1"/>
</dbReference>
<dbReference type="InterPro" id="IPR036286">
    <property type="entry name" value="LexA/Signal_pep-like_sf"/>
</dbReference>
<keyword evidence="8 12" id="KW-0378">Hydrolase</keyword>
<dbReference type="EMBL" id="PDOD01000001">
    <property type="protein sequence ID" value="PYZ93993.1"/>
    <property type="molecule type" value="Genomic_DNA"/>
</dbReference>
<dbReference type="OrthoDB" id="9802919at2"/>
<evidence type="ECO:0000256" key="12">
    <source>
        <dbReference type="RuleBase" id="RU362042"/>
    </source>
</evidence>
<dbReference type="PANTHER" id="PTHR43390">
    <property type="entry name" value="SIGNAL PEPTIDASE I"/>
    <property type="match status" value="1"/>
</dbReference>
<dbReference type="AlphaFoldDB" id="A0A323TMR8"/>
<dbReference type="InterPro" id="IPR000223">
    <property type="entry name" value="Pept_S26A_signal_pept_1"/>
</dbReference>
<keyword evidence="5" id="KW-1003">Cell membrane</keyword>
<evidence type="ECO:0000256" key="3">
    <source>
        <dbReference type="ARBA" id="ARBA00009370"/>
    </source>
</evidence>
<comment type="catalytic activity">
    <reaction evidence="1 12">
        <text>Cleavage of hydrophobic, N-terminal signal or leader sequences from secreted and periplasmic proteins.</text>
        <dbReference type="EC" id="3.4.21.89"/>
    </reaction>
</comment>
<comment type="caution">
    <text evidence="14">The sequence shown here is derived from an EMBL/GenBank/DDBJ whole genome shotgun (WGS) entry which is preliminary data.</text>
</comment>
<feature type="transmembrane region" description="Helical" evidence="12">
    <location>
        <begin position="21"/>
        <end position="43"/>
    </location>
</feature>
<dbReference type="RefSeq" id="WP_110607628.1">
    <property type="nucleotide sequence ID" value="NZ_PDOD01000001.1"/>
</dbReference>
<reference evidence="14 15" key="1">
    <citation type="submission" date="2017-10" db="EMBL/GenBank/DDBJ databases">
        <title>Bacillus sp. nov., a halophilic bacterium isolated from a Keqin Lake.</title>
        <authorList>
            <person name="Wang H."/>
        </authorList>
    </citation>
    <scope>NUCLEOTIDE SEQUENCE [LARGE SCALE GENOMIC DNA]</scope>
    <source>
        <strain evidence="14 15">KQ-12</strain>
    </source>
</reference>
<dbReference type="CDD" id="cd06530">
    <property type="entry name" value="S26_SPase_I"/>
    <property type="match status" value="1"/>
</dbReference>
<dbReference type="GO" id="GO:0006465">
    <property type="term" value="P:signal peptide processing"/>
    <property type="evidence" value="ECO:0007669"/>
    <property type="project" value="InterPro"/>
</dbReference>
<evidence type="ECO:0000313" key="15">
    <source>
        <dbReference type="Proteomes" id="UP000248214"/>
    </source>
</evidence>
<keyword evidence="6 12" id="KW-0645">Protease</keyword>
<dbReference type="PROSITE" id="PS00760">
    <property type="entry name" value="SPASE_I_2"/>
    <property type="match status" value="1"/>
</dbReference>
<dbReference type="InterPro" id="IPR019757">
    <property type="entry name" value="Pept_S26A_signal_pept_1_Lys-AS"/>
</dbReference>
<evidence type="ECO:0000256" key="1">
    <source>
        <dbReference type="ARBA" id="ARBA00000677"/>
    </source>
</evidence>
<dbReference type="Gene3D" id="2.10.109.10">
    <property type="entry name" value="Umud Fragment, subunit A"/>
    <property type="match status" value="1"/>
</dbReference>
<comment type="similarity">
    <text evidence="3 12">Belongs to the peptidase S26 family.</text>
</comment>
<dbReference type="InterPro" id="IPR019533">
    <property type="entry name" value="Peptidase_S26"/>
</dbReference>
<sequence length="197" mass="22967">MNTQETSQLDNPKKKSLWKKNMWVFTKLVAVVLVVSFLVRGFLFTNYIVYGQSMMPTIHDGERIIVNKIGYEITEPNRFDLIIFHATEDSDYIKRVIGLPGDEIYYDDDTLYINDEAHDEHFLKVHKEDHDHGLFTENFNLEEMTGETTVPEGYVFVLGDNRQNSVDSRHIGFVPVEEIVGQANMAFWPPKNIRFFK</sequence>
<keyword evidence="15" id="KW-1185">Reference proteome</keyword>
<name>A0A323TMR8_9BACI</name>
<evidence type="ECO:0000259" key="13">
    <source>
        <dbReference type="Pfam" id="PF10502"/>
    </source>
</evidence>
<proteinExistence type="inferred from homology"/>
<evidence type="ECO:0000256" key="10">
    <source>
        <dbReference type="ARBA" id="ARBA00023136"/>
    </source>
</evidence>
<evidence type="ECO:0000256" key="6">
    <source>
        <dbReference type="ARBA" id="ARBA00022670"/>
    </source>
</evidence>
<evidence type="ECO:0000256" key="7">
    <source>
        <dbReference type="ARBA" id="ARBA00022692"/>
    </source>
</evidence>
<evidence type="ECO:0000256" key="5">
    <source>
        <dbReference type="ARBA" id="ARBA00022475"/>
    </source>
</evidence>
<dbReference type="NCBIfam" id="TIGR02227">
    <property type="entry name" value="sigpep_I_bact"/>
    <property type="match status" value="1"/>
</dbReference>
<organism evidence="14 15">
    <name type="scientific">Salipaludibacillus keqinensis</name>
    <dbReference type="NCBI Taxonomy" id="2045207"/>
    <lineage>
        <taxon>Bacteria</taxon>
        <taxon>Bacillati</taxon>
        <taxon>Bacillota</taxon>
        <taxon>Bacilli</taxon>
        <taxon>Bacillales</taxon>
        <taxon>Bacillaceae</taxon>
    </lineage>
</organism>
<accession>A0A323TMR8</accession>
<evidence type="ECO:0000256" key="2">
    <source>
        <dbReference type="ARBA" id="ARBA00004401"/>
    </source>
</evidence>
<evidence type="ECO:0000256" key="8">
    <source>
        <dbReference type="ARBA" id="ARBA00022801"/>
    </source>
</evidence>
<dbReference type="GO" id="GO:0005886">
    <property type="term" value="C:plasma membrane"/>
    <property type="evidence" value="ECO:0007669"/>
    <property type="project" value="UniProtKB-SubCell"/>
</dbReference>
<dbReference type="InterPro" id="IPR019758">
    <property type="entry name" value="Pept_S26A_signal_pept_1_CS"/>
</dbReference>
<dbReference type="FunFam" id="2.10.109.10:FF:000008">
    <property type="entry name" value="Signal peptidase I"/>
    <property type="match status" value="1"/>
</dbReference>
<dbReference type="PANTHER" id="PTHR43390:SF1">
    <property type="entry name" value="CHLOROPLAST PROCESSING PEPTIDASE"/>
    <property type="match status" value="1"/>
</dbReference>
<keyword evidence="7 12" id="KW-0812">Transmembrane</keyword>
<keyword evidence="10 12" id="KW-0472">Membrane</keyword>
<evidence type="ECO:0000256" key="4">
    <source>
        <dbReference type="ARBA" id="ARBA00013208"/>
    </source>
</evidence>
<dbReference type="GO" id="GO:0009003">
    <property type="term" value="F:signal peptidase activity"/>
    <property type="evidence" value="ECO:0007669"/>
    <property type="project" value="UniProtKB-EC"/>
</dbReference>
<protein>
    <recommendedName>
        <fullName evidence="4 12">Signal peptidase I</fullName>
        <ecNumber evidence="4 12">3.4.21.89</ecNumber>
    </recommendedName>
</protein>
<evidence type="ECO:0000256" key="11">
    <source>
        <dbReference type="PIRSR" id="PIRSR600223-1"/>
    </source>
</evidence>
<gene>
    <name evidence="14" type="primary">lepB</name>
    <name evidence="14" type="ORF">CR194_00165</name>
</gene>
<keyword evidence="9 12" id="KW-1133">Transmembrane helix</keyword>
<feature type="active site" evidence="11">
    <location>
        <position position="53"/>
    </location>
</feature>
<dbReference type="GO" id="GO:0004252">
    <property type="term" value="F:serine-type endopeptidase activity"/>
    <property type="evidence" value="ECO:0007669"/>
    <property type="project" value="InterPro"/>
</dbReference>
<feature type="active site" evidence="11">
    <location>
        <position position="94"/>
    </location>
</feature>